<gene>
    <name evidence="3" type="ordered locus">Achl_1174</name>
</gene>
<dbReference type="EMBL" id="CP001341">
    <property type="protein sequence ID" value="ACL39165.1"/>
    <property type="molecule type" value="Genomic_DNA"/>
</dbReference>
<organism evidence="3 4">
    <name type="scientific">Pseudarthrobacter chlorophenolicus (strain ATCC 700700 / DSM 12829 / CIP 107037 / JCM 12360 / KCTC 9906 / NCIMB 13794 / A6)</name>
    <name type="common">Arthrobacter chlorophenolicus</name>
    <dbReference type="NCBI Taxonomy" id="452863"/>
    <lineage>
        <taxon>Bacteria</taxon>
        <taxon>Bacillati</taxon>
        <taxon>Actinomycetota</taxon>
        <taxon>Actinomycetes</taxon>
        <taxon>Micrococcales</taxon>
        <taxon>Micrococcaceae</taxon>
        <taxon>Pseudarthrobacter</taxon>
    </lineage>
</organism>
<reference evidence="3" key="1">
    <citation type="submission" date="2009-01" db="EMBL/GenBank/DDBJ databases">
        <title>Complete sequence of chromosome of Arthrobacter chlorophenolicus A6.</title>
        <authorList>
            <consortium name="US DOE Joint Genome Institute"/>
            <person name="Lucas S."/>
            <person name="Copeland A."/>
            <person name="Lapidus A."/>
            <person name="Glavina del Rio T."/>
            <person name="Tice H."/>
            <person name="Bruce D."/>
            <person name="Goodwin L."/>
            <person name="Pitluck S."/>
            <person name="Goltsman E."/>
            <person name="Clum A."/>
            <person name="Larimer F."/>
            <person name="Land M."/>
            <person name="Hauser L."/>
            <person name="Kyrpides N."/>
            <person name="Mikhailova N."/>
            <person name="Jansson J."/>
            <person name="Richardson P."/>
        </authorList>
    </citation>
    <scope>NUCLEOTIDE SEQUENCE [LARGE SCALE GENOMIC DNA]</scope>
    <source>
        <strain evidence="3">A6</strain>
    </source>
</reference>
<feature type="region of interest" description="Disordered" evidence="1">
    <location>
        <begin position="244"/>
        <end position="280"/>
    </location>
</feature>
<dbReference type="STRING" id="452863.Achl_1174"/>
<keyword evidence="2" id="KW-0732">Signal</keyword>
<evidence type="ECO:0000313" key="3">
    <source>
        <dbReference type="EMBL" id="ACL39165.1"/>
    </source>
</evidence>
<feature type="chain" id="PRO_5002873401" evidence="2">
    <location>
        <begin position="25"/>
        <end position="325"/>
    </location>
</feature>
<dbReference type="KEGG" id="ach:Achl_1174"/>
<name>B8HEP9_PSECP</name>
<keyword evidence="4" id="KW-1185">Reference proteome</keyword>
<feature type="signal peptide" evidence="2">
    <location>
        <begin position="1"/>
        <end position="24"/>
    </location>
</feature>
<accession>B8HEP9</accession>
<dbReference type="Proteomes" id="UP000002505">
    <property type="component" value="Chromosome"/>
</dbReference>
<proteinExistence type="predicted"/>
<dbReference type="HOGENOM" id="CLU_838492_0_0_11"/>
<evidence type="ECO:0000256" key="2">
    <source>
        <dbReference type="SAM" id="SignalP"/>
    </source>
</evidence>
<dbReference type="RefSeq" id="WP_015936388.1">
    <property type="nucleotide sequence ID" value="NC_011886.1"/>
</dbReference>
<evidence type="ECO:0000313" key="4">
    <source>
        <dbReference type="Proteomes" id="UP000002505"/>
    </source>
</evidence>
<dbReference type="AlphaFoldDB" id="B8HEP9"/>
<feature type="compositionally biased region" description="Low complexity" evidence="1">
    <location>
        <begin position="259"/>
        <end position="271"/>
    </location>
</feature>
<sequence>MRTLLLAGAAAIGWLTLSSTAASADTLSETSSLLGGVTTSVASSASSVAGKVAGTVPTDSQTSTTAVTPAPAPVPARPSGLLQPVASQLLVVADNLVSSVPVVSQVVPAGTVSAVAVPIVEAADRTTAALVEAAVPPVAEAVPVLEPVLVPVSGLVTGSDPLPLPLPDLSGTVPLDELPASEPVPAAGNGVVEPAQGAAVAVESETFGAAGPARIAAVNIEAPALSAIPGFGSAFLAETAGIEPAAHHSGGGEPATDNPVQQPAQSPAVPGTGTGSGGPASPAFGSAAWLSAYDFDHLLSRAVLARDDREHTPAPVSFDPGSSPD</sequence>
<protein>
    <submittedName>
        <fullName evidence="3">Uncharacterized protein</fullName>
    </submittedName>
</protein>
<evidence type="ECO:0000256" key="1">
    <source>
        <dbReference type="SAM" id="MobiDB-lite"/>
    </source>
</evidence>